<dbReference type="GO" id="GO:0003677">
    <property type="term" value="F:DNA binding"/>
    <property type="evidence" value="ECO:0007669"/>
    <property type="project" value="UniProtKB-KW"/>
</dbReference>
<feature type="domain" description="HTH cro/C1-type" evidence="2">
    <location>
        <begin position="131"/>
        <end position="185"/>
    </location>
</feature>
<protein>
    <submittedName>
        <fullName evidence="3">PilZ domain-containing protein</fullName>
    </submittedName>
</protein>
<dbReference type="InterPro" id="IPR001387">
    <property type="entry name" value="Cro/C1-type_HTH"/>
</dbReference>
<accession>A0A562K4I1</accession>
<dbReference type="SUPFAM" id="SSF141371">
    <property type="entry name" value="PilZ domain-like"/>
    <property type="match status" value="1"/>
</dbReference>
<dbReference type="PANTHER" id="PTHR46797">
    <property type="entry name" value="HTH-TYPE TRANSCRIPTIONAL REGULATOR"/>
    <property type="match status" value="1"/>
</dbReference>
<proteinExistence type="predicted"/>
<evidence type="ECO:0000313" key="3">
    <source>
        <dbReference type="EMBL" id="TWH90134.1"/>
    </source>
</evidence>
<dbReference type="GO" id="GO:0003700">
    <property type="term" value="F:DNA-binding transcription factor activity"/>
    <property type="evidence" value="ECO:0007669"/>
    <property type="project" value="TreeGrafter"/>
</dbReference>
<dbReference type="Pfam" id="PF13560">
    <property type="entry name" value="HTH_31"/>
    <property type="match status" value="1"/>
</dbReference>
<dbReference type="InterPro" id="IPR050807">
    <property type="entry name" value="TransReg_Diox_bact_type"/>
</dbReference>
<name>A0A562K4I1_SPHWJ</name>
<dbReference type="Proteomes" id="UP000316624">
    <property type="component" value="Unassembled WGS sequence"/>
</dbReference>
<sequence length="247" mass="26785">MSMRAIIDKFQTPENQRGTVRVRIYLAVPGSVERGEGAPVLIHNLSTSGMLIETQSDLAIGQKISVTLPEAAEASATVVWRSETLRGCRFDRPLSRAALSAARLLTPLPRDFDPIADLDGVVQPELLPERLRRLRRDQGLSQAELSAKTGLSKPSIWAWETGKTMPRRRSLLTLADAFGVSRQALLDCAAMSDPEGQLAFGKAIEPAGHGHPAFPSASIQNAVDSSRREIAAVAGVETARVRIIIEF</sequence>
<dbReference type="Pfam" id="PF07238">
    <property type="entry name" value="PilZ"/>
    <property type="match status" value="1"/>
</dbReference>
<keyword evidence="1" id="KW-0238">DNA-binding</keyword>
<dbReference type="AlphaFoldDB" id="A0A562K4I1"/>
<dbReference type="SUPFAM" id="SSF47413">
    <property type="entry name" value="lambda repressor-like DNA-binding domains"/>
    <property type="match status" value="1"/>
</dbReference>
<keyword evidence="4" id="KW-1185">Reference proteome</keyword>
<dbReference type="Gene3D" id="1.10.260.40">
    <property type="entry name" value="lambda repressor-like DNA-binding domains"/>
    <property type="match status" value="1"/>
</dbReference>
<reference evidence="3 4" key="1">
    <citation type="journal article" date="2015" name="Stand. Genomic Sci.">
        <title>Genomic Encyclopedia of Bacterial and Archaeal Type Strains, Phase III: the genomes of soil and plant-associated and newly described type strains.</title>
        <authorList>
            <person name="Whitman W.B."/>
            <person name="Woyke T."/>
            <person name="Klenk H.P."/>
            <person name="Zhou Y."/>
            <person name="Lilburn T.G."/>
            <person name="Beck B.J."/>
            <person name="De Vos P."/>
            <person name="Vandamme P."/>
            <person name="Eisen J.A."/>
            <person name="Garrity G."/>
            <person name="Hugenholtz P."/>
            <person name="Kyrpides N.C."/>
        </authorList>
    </citation>
    <scope>NUCLEOTIDE SEQUENCE [LARGE SCALE GENOMIC DNA]</scope>
    <source>
        <strain evidence="3 4">CGMCC 1.7748</strain>
    </source>
</reference>
<dbReference type="PANTHER" id="PTHR46797:SF1">
    <property type="entry name" value="METHYLPHOSPHONATE SYNTHASE"/>
    <property type="match status" value="1"/>
</dbReference>
<dbReference type="CDD" id="cd00093">
    <property type="entry name" value="HTH_XRE"/>
    <property type="match status" value="1"/>
</dbReference>
<dbReference type="GO" id="GO:0035438">
    <property type="term" value="F:cyclic-di-GMP binding"/>
    <property type="evidence" value="ECO:0007669"/>
    <property type="project" value="InterPro"/>
</dbReference>
<gene>
    <name evidence="3" type="ORF">IQ35_03666</name>
</gene>
<evidence type="ECO:0000259" key="2">
    <source>
        <dbReference type="PROSITE" id="PS50943"/>
    </source>
</evidence>
<comment type="caution">
    <text evidence="3">The sequence shown here is derived from an EMBL/GenBank/DDBJ whole genome shotgun (WGS) entry which is preliminary data.</text>
</comment>
<dbReference type="SMART" id="SM00530">
    <property type="entry name" value="HTH_XRE"/>
    <property type="match status" value="1"/>
</dbReference>
<evidence type="ECO:0000313" key="4">
    <source>
        <dbReference type="Proteomes" id="UP000316624"/>
    </source>
</evidence>
<dbReference type="InterPro" id="IPR009875">
    <property type="entry name" value="PilZ_domain"/>
</dbReference>
<evidence type="ECO:0000256" key="1">
    <source>
        <dbReference type="ARBA" id="ARBA00023125"/>
    </source>
</evidence>
<dbReference type="RefSeq" id="WP_145075621.1">
    <property type="nucleotide sequence ID" value="NZ_JACIIY010000029.1"/>
</dbReference>
<dbReference type="GO" id="GO:0005829">
    <property type="term" value="C:cytosol"/>
    <property type="evidence" value="ECO:0007669"/>
    <property type="project" value="TreeGrafter"/>
</dbReference>
<dbReference type="Gene3D" id="2.40.10.220">
    <property type="entry name" value="predicted glycosyltransferase like domains"/>
    <property type="match status" value="1"/>
</dbReference>
<dbReference type="PROSITE" id="PS50943">
    <property type="entry name" value="HTH_CROC1"/>
    <property type="match status" value="1"/>
</dbReference>
<dbReference type="InterPro" id="IPR010982">
    <property type="entry name" value="Lambda_DNA-bd_dom_sf"/>
</dbReference>
<dbReference type="EMBL" id="VLKK01000025">
    <property type="protein sequence ID" value="TWH90134.1"/>
    <property type="molecule type" value="Genomic_DNA"/>
</dbReference>
<organism evidence="3 4">
    <name type="scientific">Sphingobium wenxiniae (strain DSM 21828 / CGMCC 1.7748 / JZ-1)</name>
    <dbReference type="NCBI Taxonomy" id="595605"/>
    <lineage>
        <taxon>Bacteria</taxon>
        <taxon>Pseudomonadati</taxon>
        <taxon>Pseudomonadota</taxon>
        <taxon>Alphaproteobacteria</taxon>
        <taxon>Sphingomonadales</taxon>
        <taxon>Sphingomonadaceae</taxon>
        <taxon>Sphingobium</taxon>
    </lineage>
</organism>